<dbReference type="AlphaFoldDB" id="A0AAU8K885"/>
<reference evidence="3" key="1">
    <citation type="submission" date="2024-06" db="EMBL/GenBank/DDBJ databases">
        <title>The genome sequences of Kitasatospora sp. strain HUAS MG31.</title>
        <authorList>
            <person name="Mo P."/>
        </authorList>
    </citation>
    <scope>NUCLEOTIDE SEQUENCE</scope>
    <source>
        <strain evidence="3">HUAS MG31</strain>
    </source>
</reference>
<evidence type="ECO:0000313" key="3">
    <source>
        <dbReference type="EMBL" id="XCM83460.1"/>
    </source>
</evidence>
<dbReference type="InterPro" id="IPR002881">
    <property type="entry name" value="DUF58"/>
</dbReference>
<dbReference type="KEGG" id="kcm:ABWK59_33320"/>
<accession>A0AAU8K885</accession>
<organism evidence="3">
    <name type="scientific">Kitasatospora camelliae</name>
    <dbReference type="NCBI Taxonomy" id="3156397"/>
    <lineage>
        <taxon>Bacteria</taxon>
        <taxon>Bacillati</taxon>
        <taxon>Actinomycetota</taxon>
        <taxon>Actinomycetes</taxon>
        <taxon>Kitasatosporales</taxon>
        <taxon>Streptomycetaceae</taxon>
        <taxon>Kitasatospora</taxon>
    </lineage>
</organism>
<sequence length="443" mass="46734">MSGTESAAAPTRSPSLLGPASDLPVPPAAGVRATARALRLLTVAAVAVAAALVGGQPWLLAVAAGPVVLLALAAPGGSRPRGVTASAEVGPRRCFEGETVTARIELAFEGTAGWIDPAVHLGPGVELRSRTVTGPVVELALTVPRWGRLALGVVDVDVHDGGGLTRRTVRVDLGEASVFPVPTAAGLTPVPVRLPARIGEHTARQRGDGVEVVGVRPHVWGERQRRIHWPSTTRRGSVQVNQFAAERAADTVVLVDALADFRSPATGVSSLDETVRAAAGIARAYLRSHDRVGVVSVGGTTRWLRPGTGHGYFYRIVETVLDAREPGVRRPPRLDRLPAPVLPPDALVFALTPLADQRILDLLGELTARGNPLVVIEVPIGDPVIEPDDRDGLLALGLWRADREVMRAALRRRGIPVVGHRPGESLDLALAPLLRTRVPGRSR</sequence>
<evidence type="ECO:0000256" key="1">
    <source>
        <dbReference type="SAM" id="MobiDB-lite"/>
    </source>
</evidence>
<protein>
    <submittedName>
        <fullName evidence="3">DUF58 domain-containing protein</fullName>
    </submittedName>
</protein>
<evidence type="ECO:0000259" key="2">
    <source>
        <dbReference type="Pfam" id="PF01882"/>
    </source>
</evidence>
<feature type="region of interest" description="Disordered" evidence="1">
    <location>
        <begin position="1"/>
        <end position="21"/>
    </location>
</feature>
<feature type="domain" description="DUF58" evidence="2">
    <location>
        <begin position="215"/>
        <end position="329"/>
    </location>
</feature>
<proteinExistence type="predicted"/>
<name>A0AAU8K885_9ACTN</name>
<dbReference type="RefSeq" id="WP_354644396.1">
    <property type="nucleotide sequence ID" value="NZ_CP159872.1"/>
</dbReference>
<dbReference type="EMBL" id="CP159872">
    <property type="protein sequence ID" value="XCM83460.1"/>
    <property type="molecule type" value="Genomic_DNA"/>
</dbReference>
<dbReference type="PANTHER" id="PTHR33608:SF14">
    <property type="entry name" value="POSSIBLE CONSERVED SECRETED PROTEIN"/>
    <property type="match status" value="1"/>
</dbReference>
<gene>
    <name evidence="3" type="ORF">ABWK59_33320</name>
</gene>
<dbReference type="Pfam" id="PF01882">
    <property type="entry name" value="DUF58"/>
    <property type="match status" value="1"/>
</dbReference>
<dbReference type="PANTHER" id="PTHR33608">
    <property type="entry name" value="BLL2464 PROTEIN"/>
    <property type="match status" value="1"/>
</dbReference>